<dbReference type="Pfam" id="PF19263">
    <property type="entry name" value="DUF5906"/>
    <property type="match status" value="1"/>
</dbReference>
<accession>A0A366F1K7</accession>
<dbReference type="PANTHER" id="PTHR35372">
    <property type="entry name" value="ATP BINDING PROTEIN-RELATED"/>
    <property type="match status" value="1"/>
</dbReference>
<comment type="caution">
    <text evidence="6">The sequence shown here is derived from an EMBL/GenBank/DDBJ whole genome shotgun (WGS) entry which is preliminary data.</text>
</comment>
<evidence type="ECO:0000256" key="4">
    <source>
        <dbReference type="SAM" id="MobiDB-lite"/>
    </source>
</evidence>
<dbReference type="GO" id="GO:0005524">
    <property type="term" value="F:ATP binding"/>
    <property type="evidence" value="ECO:0007669"/>
    <property type="project" value="UniProtKB-KW"/>
</dbReference>
<dbReference type="InterPro" id="IPR051620">
    <property type="entry name" value="ORF904-like_C"/>
</dbReference>
<dbReference type="InterPro" id="IPR014015">
    <property type="entry name" value="Helicase_SF3_DNA-vir"/>
</dbReference>
<dbReference type="Proteomes" id="UP000253529">
    <property type="component" value="Unassembled WGS sequence"/>
</dbReference>
<gene>
    <name evidence="6" type="ORF">DFR50_1252</name>
</gene>
<feature type="region of interest" description="Disordered" evidence="4">
    <location>
        <begin position="17"/>
        <end position="56"/>
    </location>
</feature>
<keyword evidence="7" id="KW-1185">Reference proteome</keyword>
<evidence type="ECO:0000313" key="7">
    <source>
        <dbReference type="Proteomes" id="UP000253529"/>
    </source>
</evidence>
<dbReference type="OrthoDB" id="9763644at2"/>
<dbReference type="Pfam" id="PF08706">
    <property type="entry name" value="D5_N"/>
    <property type="match status" value="1"/>
</dbReference>
<dbReference type="SUPFAM" id="SSF52540">
    <property type="entry name" value="P-loop containing nucleoside triphosphate hydrolases"/>
    <property type="match status" value="1"/>
</dbReference>
<protein>
    <submittedName>
        <fullName evidence="6">P4 family phage/plasmid primase-like protein</fullName>
    </submittedName>
</protein>
<dbReference type="RefSeq" id="WP_113891104.1">
    <property type="nucleotide sequence ID" value="NZ_QNRK01000025.1"/>
</dbReference>
<sequence length="499" mass="54386">MDDPLKSIAEAVEVAIGEAETHVGAEGPSPPRRGRAGPGAGPASTDEGADGGEGQAPEFSDEALALRFAALHEADLRYVSVWGKYLIFDGRRWVSDVTLAGFDRVRALNRSVARQCQNSKTAVDIASAKRVAAVERLARADRRLAATAEEWDLDSLLFNTPAGTVDLRSGDLKPHRQEDQITKIAAVGPRGDCPRWDEFLRTVTGGDAELAAYLRRVAGYCLTGETTESALFFLYGLGANGKSVFIATLAGVMADYARTAPIETFTASAVDRHPTDIAGLRGARLVTATETEDGRRWAESRIKQLTGGDMISARFMRGDFFEFRPTFKLVIAGNHKPGLRSVDEAIRRRFHLIPFAVTIPPEDRDPGLAEKLRAEWPGILAWAIEGALEWRTEGLRQPQAVRDATADYLEAEDSVAAWIDDRCEQNPAAWETSASLFASWSHWATKAGEFIGSAKKFTQRLEARGFARDKIGGVRAIRGLSLKTPPADESSSNPDEGYR</sequence>
<evidence type="ECO:0000259" key="5">
    <source>
        <dbReference type="PROSITE" id="PS51206"/>
    </source>
</evidence>
<keyword evidence="2" id="KW-0378">Hydrolase</keyword>
<dbReference type="InterPro" id="IPR006500">
    <property type="entry name" value="Helicase_put_C_phage/plasmid"/>
</dbReference>
<dbReference type="SMART" id="SM00885">
    <property type="entry name" value="D5_N"/>
    <property type="match status" value="1"/>
</dbReference>
<dbReference type="PROSITE" id="PS51206">
    <property type="entry name" value="SF3_HELICASE_1"/>
    <property type="match status" value="1"/>
</dbReference>
<organism evidence="6 7">
    <name type="scientific">Roseiarcus fermentans</name>
    <dbReference type="NCBI Taxonomy" id="1473586"/>
    <lineage>
        <taxon>Bacteria</taxon>
        <taxon>Pseudomonadati</taxon>
        <taxon>Pseudomonadota</taxon>
        <taxon>Alphaproteobacteria</taxon>
        <taxon>Hyphomicrobiales</taxon>
        <taxon>Roseiarcaceae</taxon>
        <taxon>Roseiarcus</taxon>
    </lineage>
</organism>
<evidence type="ECO:0000313" key="6">
    <source>
        <dbReference type="EMBL" id="RBP08521.1"/>
    </source>
</evidence>
<keyword evidence="3" id="KW-0067">ATP-binding</keyword>
<evidence type="ECO:0000256" key="2">
    <source>
        <dbReference type="ARBA" id="ARBA00022801"/>
    </source>
</evidence>
<dbReference type="AlphaFoldDB" id="A0A366F1K7"/>
<dbReference type="InterPro" id="IPR045455">
    <property type="entry name" value="NrS-1_pol-like_helicase"/>
</dbReference>
<dbReference type="EMBL" id="QNRK01000025">
    <property type="protein sequence ID" value="RBP08521.1"/>
    <property type="molecule type" value="Genomic_DNA"/>
</dbReference>
<name>A0A366F1K7_9HYPH</name>
<keyword evidence="1" id="KW-0547">Nucleotide-binding</keyword>
<dbReference type="NCBIfam" id="TIGR01613">
    <property type="entry name" value="primase_Cterm"/>
    <property type="match status" value="1"/>
</dbReference>
<dbReference type="Gene3D" id="3.40.50.300">
    <property type="entry name" value="P-loop containing nucleotide triphosphate hydrolases"/>
    <property type="match status" value="1"/>
</dbReference>
<dbReference type="InterPro" id="IPR014818">
    <property type="entry name" value="Phage/plasmid_primase_P4_C"/>
</dbReference>
<feature type="domain" description="SF3 helicase" evidence="5">
    <location>
        <begin position="209"/>
        <end position="368"/>
    </location>
</feature>
<dbReference type="PANTHER" id="PTHR35372:SF2">
    <property type="entry name" value="SF3 HELICASE DOMAIN-CONTAINING PROTEIN"/>
    <property type="match status" value="1"/>
</dbReference>
<proteinExistence type="predicted"/>
<dbReference type="InterPro" id="IPR027417">
    <property type="entry name" value="P-loop_NTPase"/>
</dbReference>
<evidence type="ECO:0000256" key="1">
    <source>
        <dbReference type="ARBA" id="ARBA00022741"/>
    </source>
</evidence>
<dbReference type="GO" id="GO:0016787">
    <property type="term" value="F:hydrolase activity"/>
    <property type="evidence" value="ECO:0007669"/>
    <property type="project" value="UniProtKB-KW"/>
</dbReference>
<evidence type="ECO:0000256" key="3">
    <source>
        <dbReference type="ARBA" id="ARBA00022840"/>
    </source>
</evidence>
<reference evidence="6 7" key="1">
    <citation type="submission" date="2018-06" db="EMBL/GenBank/DDBJ databases">
        <title>Genomic Encyclopedia of Type Strains, Phase IV (KMG-IV): sequencing the most valuable type-strain genomes for metagenomic binning, comparative biology and taxonomic classification.</title>
        <authorList>
            <person name="Goeker M."/>
        </authorList>
    </citation>
    <scope>NUCLEOTIDE SEQUENCE [LARGE SCALE GENOMIC DNA]</scope>
    <source>
        <strain evidence="6 7">DSM 24875</strain>
    </source>
</reference>